<evidence type="ECO:0000313" key="3">
    <source>
        <dbReference type="Proteomes" id="UP001374535"/>
    </source>
</evidence>
<keyword evidence="1" id="KW-1133">Transmembrane helix</keyword>
<proteinExistence type="predicted"/>
<dbReference type="GO" id="GO:0009506">
    <property type="term" value="C:plasmodesma"/>
    <property type="evidence" value="ECO:0007669"/>
    <property type="project" value="TreeGrafter"/>
</dbReference>
<dbReference type="GO" id="GO:0005886">
    <property type="term" value="C:plasma membrane"/>
    <property type="evidence" value="ECO:0007669"/>
    <property type="project" value="TreeGrafter"/>
</dbReference>
<reference evidence="2 3" key="1">
    <citation type="journal article" date="2023" name="Life. Sci Alliance">
        <title>Evolutionary insights into 3D genome organization and epigenetic landscape of Vigna mungo.</title>
        <authorList>
            <person name="Junaid A."/>
            <person name="Singh B."/>
            <person name="Bhatia S."/>
        </authorList>
    </citation>
    <scope>NUCLEOTIDE SEQUENCE [LARGE SCALE GENOMIC DNA]</scope>
    <source>
        <strain evidence="2">Urdbean</strain>
    </source>
</reference>
<feature type="transmembrane region" description="Helical" evidence="1">
    <location>
        <begin position="172"/>
        <end position="196"/>
    </location>
</feature>
<feature type="transmembrane region" description="Helical" evidence="1">
    <location>
        <begin position="532"/>
        <end position="554"/>
    </location>
</feature>
<evidence type="ECO:0000313" key="2">
    <source>
        <dbReference type="EMBL" id="WVZ19552.1"/>
    </source>
</evidence>
<dbReference type="AlphaFoldDB" id="A0AAQ3P301"/>
<dbReference type="EMBL" id="CP144699">
    <property type="protein sequence ID" value="WVZ19552.1"/>
    <property type="molecule type" value="Genomic_DNA"/>
</dbReference>
<keyword evidence="1" id="KW-0472">Membrane</keyword>
<dbReference type="Proteomes" id="UP001374535">
    <property type="component" value="Chromosome 2"/>
</dbReference>
<feature type="transmembrane region" description="Helical" evidence="1">
    <location>
        <begin position="68"/>
        <end position="88"/>
    </location>
</feature>
<sequence length="594" mass="66375">MKRREKGAEMVVHTWLKVKSRHKKSIEKYVGERAQSMGLSLILSSEEHKNIISSCWFLSHNAKLQATAFLFSAHSFLVQSLSVVAPSFSLVGDIGHHYDNAGQWPENEGKDVVGFSRLYVYDAAPFENSPVPLAAERTRRKDPLNSFNKYIYGWNITDNHYWASVAYTAVPMFSIAAVWFLGFGLCLFTIGVCYFCRKREPYGFVGSLSHFSVLTGSDVQFSTSAKEYVVHQADSTVDKLRNVSDYLNQAKQVGIDRIFLPTNVQTDIDAAETDINNSAGTLADKTKENSDNIQDLLDSARLALIIIAAVMLVLTFLGFCKSLLCPNLDAQDGFLLLVPLYYVVCSLFSITDSCVAVNEWIQYPIAHTAMDDILPCVDNATAQETILRSKEVTSELVNLVNQVITNASNINFAPNFTPLYYNQSGPLMPLLCNPFHPDMTDRQCDPGEVTLSNATQVYGSFVCQVSPSEICMTQGRLTPTFYNQVSAGINVANALYNDAPSLVELQDCTFVRETLSVISTDHCPGLRRYSRWIYVGLVMVSFAVMFSLIFWIVYGRERRHRLHRKELKNLTPTRAPPPGQALALAQIPEGDKYN</sequence>
<dbReference type="InterPro" id="IPR040283">
    <property type="entry name" value="DDB_G0292058-like"/>
</dbReference>
<dbReference type="PANTHER" id="PTHR31414">
    <property type="entry name" value="TRANSMEMBRANE PROTEIN DDB_G0292058"/>
    <property type="match status" value="1"/>
</dbReference>
<protein>
    <submittedName>
        <fullName evidence="2">Uncharacterized protein</fullName>
    </submittedName>
</protein>
<evidence type="ECO:0000256" key="1">
    <source>
        <dbReference type="SAM" id="Phobius"/>
    </source>
</evidence>
<organism evidence="2 3">
    <name type="scientific">Vigna mungo</name>
    <name type="common">Black gram</name>
    <name type="synonym">Phaseolus mungo</name>
    <dbReference type="NCBI Taxonomy" id="3915"/>
    <lineage>
        <taxon>Eukaryota</taxon>
        <taxon>Viridiplantae</taxon>
        <taxon>Streptophyta</taxon>
        <taxon>Embryophyta</taxon>
        <taxon>Tracheophyta</taxon>
        <taxon>Spermatophyta</taxon>
        <taxon>Magnoliopsida</taxon>
        <taxon>eudicotyledons</taxon>
        <taxon>Gunneridae</taxon>
        <taxon>Pentapetalae</taxon>
        <taxon>rosids</taxon>
        <taxon>fabids</taxon>
        <taxon>Fabales</taxon>
        <taxon>Fabaceae</taxon>
        <taxon>Papilionoideae</taxon>
        <taxon>50 kb inversion clade</taxon>
        <taxon>NPAAA clade</taxon>
        <taxon>indigoferoid/millettioid clade</taxon>
        <taxon>Phaseoleae</taxon>
        <taxon>Vigna</taxon>
    </lineage>
</organism>
<gene>
    <name evidence="2" type="ORF">V8G54_006874</name>
</gene>
<accession>A0AAQ3P301</accession>
<keyword evidence="1" id="KW-0812">Transmembrane</keyword>
<name>A0AAQ3P301_VIGMU</name>
<keyword evidence="3" id="KW-1185">Reference proteome</keyword>
<dbReference type="PANTHER" id="PTHR31414:SF13">
    <property type="entry name" value="TRANSMEMBRANE PROTEIN"/>
    <property type="match status" value="1"/>
</dbReference>
<feature type="transmembrane region" description="Helical" evidence="1">
    <location>
        <begin position="302"/>
        <end position="319"/>
    </location>
</feature>